<evidence type="ECO:0000256" key="2">
    <source>
        <dbReference type="ARBA" id="ARBA00022475"/>
    </source>
</evidence>
<dbReference type="InterPro" id="IPR043428">
    <property type="entry name" value="LivM-like"/>
</dbReference>
<reference evidence="8 9" key="1">
    <citation type="journal article" date="2019" name="Int. J. Syst. Evol. Microbiol.">
        <title>The Global Catalogue of Microorganisms (GCM) 10K type strain sequencing project: providing services to taxonomists for standard genome sequencing and annotation.</title>
        <authorList>
            <consortium name="The Broad Institute Genomics Platform"/>
            <consortium name="The Broad Institute Genome Sequencing Center for Infectious Disease"/>
            <person name="Wu L."/>
            <person name="Ma J."/>
        </authorList>
    </citation>
    <scope>NUCLEOTIDE SEQUENCE [LARGE SCALE GENOMIC DNA]</scope>
    <source>
        <strain evidence="8 9">WLHS5</strain>
    </source>
</reference>
<dbReference type="PANTHER" id="PTHR30482">
    <property type="entry name" value="HIGH-AFFINITY BRANCHED-CHAIN AMINO ACID TRANSPORT SYSTEM PERMEASE"/>
    <property type="match status" value="1"/>
</dbReference>
<evidence type="ECO:0000313" key="9">
    <source>
        <dbReference type="Proteomes" id="UP001595898"/>
    </source>
</evidence>
<dbReference type="GO" id="GO:0005886">
    <property type="term" value="C:plasma membrane"/>
    <property type="evidence" value="ECO:0007669"/>
    <property type="project" value="UniProtKB-SubCell"/>
</dbReference>
<keyword evidence="9" id="KW-1185">Reference proteome</keyword>
<feature type="transmembrane region" description="Helical" evidence="7">
    <location>
        <begin position="113"/>
        <end position="137"/>
    </location>
</feature>
<dbReference type="EMBL" id="JBHSFA010000005">
    <property type="protein sequence ID" value="MFC4542321.1"/>
    <property type="molecule type" value="Genomic_DNA"/>
</dbReference>
<organism evidence="8 9">
    <name type="scientific">Halosolutus amylolyticus</name>
    <dbReference type="NCBI Taxonomy" id="2932267"/>
    <lineage>
        <taxon>Archaea</taxon>
        <taxon>Methanobacteriati</taxon>
        <taxon>Methanobacteriota</taxon>
        <taxon>Stenosarchaea group</taxon>
        <taxon>Halobacteria</taxon>
        <taxon>Halobacteriales</taxon>
        <taxon>Natrialbaceae</taxon>
        <taxon>Halosolutus</taxon>
    </lineage>
</organism>
<evidence type="ECO:0000256" key="6">
    <source>
        <dbReference type="SAM" id="MobiDB-lite"/>
    </source>
</evidence>
<dbReference type="InterPro" id="IPR001851">
    <property type="entry name" value="ABC_transp_permease"/>
</dbReference>
<dbReference type="RefSeq" id="WP_250141720.1">
    <property type="nucleotide sequence ID" value="NZ_JALIQP010000004.1"/>
</dbReference>
<dbReference type="PANTHER" id="PTHR30482:SF17">
    <property type="entry name" value="ABC TRANSPORTER ATP-BINDING PROTEIN"/>
    <property type="match status" value="1"/>
</dbReference>
<feature type="transmembrane region" description="Helical" evidence="7">
    <location>
        <begin position="411"/>
        <end position="431"/>
    </location>
</feature>
<dbReference type="Pfam" id="PF02653">
    <property type="entry name" value="BPD_transp_2"/>
    <property type="match status" value="1"/>
</dbReference>
<name>A0ABD5PPD4_9EURY</name>
<proteinExistence type="predicted"/>
<dbReference type="AlphaFoldDB" id="A0ABD5PPD4"/>
<keyword evidence="2" id="KW-1003">Cell membrane</keyword>
<dbReference type="Proteomes" id="UP001595898">
    <property type="component" value="Unassembled WGS sequence"/>
</dbReference>
<feature type="transmembrane region" description="Helical" evidence="7">
    <location>
        <begin position="56"/>
        <end position="75"/>
    </location>
</feature>
<protein>
    <submittedName>
        <fullName evidence="8">Branched-chain amino acid ABC transporter permease</fullName>
    </submittedName>
</protein>
<evidence type="ECO:0000256" key="3">
    <source>
        <dbReference type="ARBA" id="ARBA00022692"/>
    </source>
</evidence>
<gene>
    <name evidence="8" type="ORF">ACFO5R_10310</name>
</gene>
<evidence type="ECO:0000256" key="5">
    <source>
        <dbReference type="ARBA" id="ARBA00023136"/>
    </source>
</evidence>
<keyword evidence="3 7" id="KW-0812">Transmembrane</keyword>
<sequence>MAISPTDPDRDRVPDGGADSALESPADEDDSIDAGSTAPTDSSDENWLAAYTRDHAAHLLVVAAFALYPVVLGVLDRTPLATEASSFLPGLTAMIVVLYMGLFAMSFDFVSGYTGYLSFGHAAFYGTGAYVVVLAANGKVPGVPADTPFMVLLLLAAVLAFVVALAIGAVSFRLSGVYFAMITLGFAQVIYEFVRHWEYVGANPSEGATISRVDGLSIGVPYVDSLNVAVGRLAGDSFENVLGMGVDVSATMTSYYALGVVVLVCYFAMQRILHSPFGAVMVAIRENEERARAIGYDVFWYKMAAFSASGFFAGIAGAVFAAYARGASPDNSFYFLVTADALIMAIIGGIGTLAGPLYGALFHEWLEDILTTENDGIATYLEQLLPQDVLTTEVAGMTLSDFFGTVLTGRAPLYLGIIFVLFVLFVPDGLLGSVRNRVGGPVGKRLPAVLDRYRR</sequence>
<evidence type="ECO:0000256" key="7">
    <source>
        <dbReference type="SAM" id="Phobius"/>
    </source>
</evidence>
<feature type="region of interest" description="Disordered" evidence="6">
    <location>
        <begin position="1"/>
        <end position="43"/>
    </location>
</feature>
<evidence type="ECO:0000256" key="4">
    <source>
        <dbReference type="ARBA" id="ARBA00022989"/>
    </source>
</evidence>
<keyword evidence="4 7" id="KW-1133">Transmembrane helix</keyword>
<feature type="transmembrane region" description="Helical" evidence="7">
    <location>
        <begin position="149"/>
        <end position="170"/>
    </location>
</feature>
<feature type="transmembrane region" description="Helical" evidence="7">
    <location>
        <begin position="333"/>
        <end position="358"/>
    </location>
</feature>
<keyword evidence="5 7" id="KW-0472">Membrane</keyword>
<dbReference type="CDD" id="cd06581">
    <property type="entry name" value="TM_PBP1_LivM_like"/>
    <property type="match status" value="1"/>
</dbReference>
<evidence type="ECO:0000313" key="8">
    <source>
        <dbReference type="EMBL" id="MFC4542321.1"/>
    </source>
</evidence>
<feature type="transmembrane region" description="Helical" evidence="7">
    <location>
        <begin position="254"/>
        <end position="273"/>
    </location>
</feature>
<feature type="transmembrane region" description="Helical" evidence="7">
    <location>
        <begin position="87"/>
        <end position="107"/>
    </location>
</feature>
<feature type="transmembrane region" description="Helical" evidence="7">
    <location>
        <begin position="299"/>
        <end position="321"/>
    </location>
</feature>
<comment type="subcellular location">
    <subcellularLocation>
        <location evidence="1">Cell membrane</location>
        <topology evidence="1">Multi-pass membrane protein</topology>
    </subcellularLocation>
</comment>
<evidence type="ECO:0000256" key="1">
    <source>
        <dbReference type="ARBA" id="ARBA00004651"/>
    </source>
</evidence>
<accession>A0ABD5PPD4</accession>
<comment type="caution">
    <text evidence="8">The sequence shown here is derived from an EMBL/GenBank/DDBJ whole genome shotgun (WGS) entry which is preliminary data.</text>
</comment>